<sequence length="286" mass="33166">MATDFELRSRVHFTEFCEIRLEFATFRIKQSLDIEKTMRDNNNLTVQLGNLTNLNNKLSLDNEKLRRDNNSLTVQLGNLTQNYTVLESKIANLTADVQNLTTQNLQLNSRNQELETQRKNLTERIQDMETTWNKLNVSRAQWTIDAYCPKTNNVRQCKACQEDWLLNESNCYEIHDADPSNQKTWEEARANCSGYNADFVIVHSQEEKDMINGYSWGKQDESGYWIGLRVENGRWKWIDGSDLAVDFWIGTPFDGQCAVSVQGVGWRSVSCADRKRWICKKKALCV</sequence>
<dbReference type="Ensembl" id="ENSSLUT00000017152.1">
    <property type="protein sequence ID" value="ENSSLUP00000016610.1"/>
    <property type="gene ID" value="ENSSLUG00000007782.1"/>
</dbReference>
<dbReference type="InterPro" id="IPR050828">
    <property type="entry name" value="C-type_lectin/matrix_domain"/>
</dbReference>
<keyword evidence="2" id="KW-1015">Disulfide bond</keyword>
<keyword evidence="3" id="KW-0175">Coiled coil</keyword>
<evidence type="ECO:0000256" key="3">
    <source>
        <dbReference type="SAM" id="Coils"/>
    </source>
</evidence>
<reference evidence="5" key="2">
    <citation type="submission" date="2025-09" db="UniProtKB">
        <authorList>
            <consortium name="Ensembl"/>
        </authorList>
    </citation>
    <scope>IDENTIFICATION</scope>
</reference>
<dbReference type="InterPro" id="IPR018378">
    <property type="entry name" value="C-type_lectin_CS"/>
</dbReference>
<protein>
    <recommendedName>
        <fullName evidence="4">C-type lectin domain-containing protein</fullName>
    </recommendedName>
</protein>
<evidence type="ECO:0000259" key="4">
    <source>
        <dbReference type="PROSITE" id="PS50041"/>
    </source>
</evidence>
<dbReference type="InterPro" id="IPR016186">
    <property type="entry name" value="C-type_lectin-like/link_sf"/>
</dbReference>
<keyword evidence="6" id="KW-1185">Reference proteome</keyword>
<evidence type="ECO:0000313" key="5">
    <source>
        <dbReference type="Ensembl" id="ENSSLUP00000016610.1"/>
    </source>
</evidence>
<dbReference type="Gene3D" id="1.20.5.340">
    <property type="match status" value="1"/>
</dbReference>
<feature type="domain" description="C-type lectin" evidence="4">
    <location>
        <begin position="167"/>
        <end position="280"/>
    </location>
</feature>
<dbReference type="PANTHER" id="PTHR45710:SF39">
    <property type="entry name" value="C-TYPE LECTIN DOMAIN FAMILY 4 MEMBER M"/>
    <property type="match status" value="1"/>
</dbReference>
<dbReference type="AlphaFoldDB" id="A0A8C9XZN9"/>
<dbReference type="Pfam" id="PF00059">
    <property type="entry name" value="Lectin_C"/>
    <property type="match status" value="1"/>
</dbReference>
<evidence type="ECO:0000313" key="6">
    <source>
        <dbReference type="Proteomes" id="UP000694568"/>
    </source>
</evidence>
<dbReference type="SUPFAM" id="SSF56436">
    <property type="entry name" value="C-type lectin-like"/>
    <property type="match status" value="1"/>
</dbReference>
<dbReference type="PROSITE" id="PS00615">
    <property type="entry name" value="C_TYPE_LECTIN_1"/>
    <property type="match status" value="1"/>
</dbReference>
<organism evidence="5 6">
    <name type="scientific">Sander lucioperca</name>
    <name type="common">Pike-perch</name>
    <name type="synonym">Perca lucioperca</name>
    <dbReference type="NCBI Taxonomy" id="283035"/>
    <lineage>
        <taxon>Eukaryota</taxon>
        <taxon>Metazoa</taxon>
        <taxon>Chordata</taxon>
        <taxon>Craniata</taxon>
        <taxon>Vertebrata</taxon>
        <taxon>Euteleostomi</taxon>
        <taxon>Actinopterygii</taxon>
        <taxon>Neopterygii</taxon>
        <taxon>Teleostei</taxon>
        <taxon>Neoteleostei</taxon>
        <taxon>Acanthomorphata</taxon>
        <taxon>Eupercaria</taxon>
        <taxon>Perciformes</taxon>
        <taxon>Percoidei</taxon>
        <taxon>Percidae</taxon>
        <taxon>Luciopercinae</taxon>
        <taxon>Sander</taxon>
    </lineage>
</organism>
<evidence type="ECO:0000256" key="2">
    <source>
        <dbReference type="ARBA" id="ARBA00023157"/>
    </source>
</evidence>
<dbReference type="GO" id="GO:0005886">
    <property type="term" value="C:plasma membrane"/>
    <property type="evidence" value="ECO:0007669"/>
    <property type="project" value="UniProtKB-SubCell"/>
</dbReference>
<evidence type="ECO:0000256" key="1">
    <source>
        <dbReference type="ARBA" id="ARBA00004401"/>
    </source>
</evidence>
<reference evidence="5" key="1">
    <citation type="submission" date="2025-08" db="UniProtKB">
        <authorList>
            <consortium name="Ensembl"/>
        </authorList>
    </citation>
    <scope>IDENTIFICATION</scope>
</reference>
<dbReference type="PANTHER" id="PTHR45710">
    <property type="entry name" value="C-TYPE LECTIN DOMAIN-CONTAINING PROTEIN 180"/>
    <property type="match status" value="1"/>
</dbReference>
<proteinExistence type="predicted"/>
<name>A0A8C9XZN9_SANLU</name>
<dbReference type="InterPro" id="IPR001304">
    <property type="entry name" value="C-type_lectin-like"/>
</dbReference>
<comment type="subcellular location">
    <subcellularLocation>
        <location evidence="1">Cell membrane</location>
        <topology evidence="1">Single-pass type II membrane protein</topology>
    </subcellularLocation>
</comment>
<dbReference type="InterPro" id="IPR016187">
    <property type="entry name" value="CTDL_fold"/>
</dbReference>
<dbReference type="Gene3D" id="3.10.100.10">
    <property type="entry name" value="Mannose-Binding Protein A, subunit A"/>
    <property type="match status" value="1"/>
</dbReference>
<dbReference type="PROSITE" id="PS50041">
    <property type="entry name" value="C_TYPE_LECTIN_2"/>
    <property type="match status" value="1"/>
</dbReference>
<dbReference type="SMART" id="SM00034">
    <property type="entry name" value="CLECT"/>
    <property type="match status" value="1"/>
</dbReference>
<dbReference type="SUPFAM" id="SSF90257">
    <property type="entry name" value="Myosin rod fragments"/>
    <property type="match status" value="1"/>
</dbReference>
<dbReference type="GeneTree" id="ENSGT01140000282902"/>
<feature type="coiled-coil region" evidence="3">
    <location>
        <begin position="48"/>
        <end position="131"/>
    </location>
</feature>
<dbReference type="Proteomes" id="UP000694568">
    <property type="component" value="Unplaced"/>
</dbReference>
<accession>A0A8C9XZN9</accession>